<evidence type="ECO:0000313" key="6">
    <source>
        <dbReference type="Proteomes" id="UP000729402"/>
    </source>
</evidence>
<evidence type="ECO:0000256" key="1">
    <source>
        <dbReference type="ARBA" id="ARBA00008068"/>
    </source>
</evidence>
<reference evidence="5" key="1">
    <citation type="journal article" date="2021" name="bioRxiv">
        <title>Whole Genome Assembly and Annotation of Northern Wild Rice, Zizania palustris L., Supports a Whole Genome Duplication in the Zizania Genus.</title>
        <authorList>
            <person name="Haas M."/>
            <person name="Kono T."/>
            <person name="Macchietto M."/>
            <person name="Millas R."/>
            <person name="McGilp L."/>
            <person name="Shao M."/>
            <person name="Duquette J."/>
            <person name="Hirsch C.N."/>
            <person name="Kimball J."/>
        </authorList>
    </citation>
    <scope>NUCLEOTIDE SEQUENCE</scope>
    <source>
        <tissue evidence="5">Fresh leaf tissue</tissue>
    </source>
</reference>
<dbReference type="Proteomes" id="UP000729402">
    <property type="component" value="Unassembled WGS sequence"/>
</dbReference>
<gene>
    <name evidence="5" type="ORF">GUJ93_ZPchr0005g15772</name>
</gene>
<name>A0A8J5VCM2_ZIZPA</name>
<evidence type="ECO:0000259" key="3">
    <source>
        <dbReference type="Pfam" id="PF23571"/>
    </source>
</evidence>
<dbReference type="OrthoDB" id="10004661at2759"/>
<dbReference type="Pfam" id="PF03321">
    <property type="entry name" value="GH3"/>
    <property type="match status" value="2"/>
</dbReference>
<evidence type="ECO:0000313" key="5">
    <source>
        <dbReference type="EMBL" id="KAG8067142.1"/>
    </source>
</evidence>
<dbReference type="Pfam" id="PF23571">
    <property type="entry name" value="GH3_M"/>
    <property type="match status" value="1"/>
</dbReference>
<keyword evidence="2" id="KW-0436">Ligase</keyword>
<keyword evidence="6" id="KW-1185">Reference proteome</keyword>
<comment type="caution">
    <text evidence="5">The sequence shown here is derived from an EMBL/GenBank/DDBJ whole genome shotgun (WGS) entry which is preliminary data.</text>
</comment>
<dbReference type="EMBL" id="JAAALK010000284">
    <property type="protein sequence ID" value="KAG8067142.1"/>
    <property type="molecule type" value="Genomic_DNA"/>
</dbReference>
<proteinExistence type="inferred from homology"/>
<comment type="similarity">
    <text evidence="1">Belongs to the IAA-amido conjugating enzyme family.</text>
</comment>
<accession>A0A8J5VCM2</accession>
<protein>
    <submittedName>
        <fullName evidence="5">Uncharacterized protein</fullName>
    </submittedName>
</protein>
<organism evidence="5 6">
    <name type="scientific">Zizania palustris</name>
    <name type="common">Northern wild rice</name>
    <dbReference type="NCBI Taxonomy" id="103762"/>
    <lineage>
        <taxon>Eukaryota</taxon>
        <taxon>Viridiplantae</taxon>
        <taxon>Streptophyta</taxon>
        <taxon>Embryophyta</taxon>
        <taxon>Tracheophyta</taxon>
        <taxon>Spermatophyta</taxon>
        <taxon>Magnoliopsida</taxon>
        <taxon>Liliopsida</taxon>
        <taxon>Poales</taxon>
        <taxon>Poaceae</taxon>
        <taxon>BOP clade</taxon>
        <taxon>Oryzoideae</taxon>
        <taxon>Oryzeae</taxon>
        <taxon>Zizaniinae</taxon>
        <taxon>Zizania</taxon>
    </lineage>
</organism>
<dbReference type="Pfam" id="PF23572">
    <property type="entry name" value="GH3_C"/>
    <property type="match status" value="1"/>
</dbReference>
<dbReference type="InterPro" id="IPR004993">
    <property type="entry name" value="GH3"/>
</dbReference>
<feature type="domain" description="GH3 middle" evidence="3">
    <location>
        <begin position="419"/>
        <end position="494"/>
    </location>
</feature>
<dbReference type="GO" id="GO:0016881">
    <property type="term" value="F:acid-amino acid ligase activity"/>
    <property type="evidence" value="ECO:0007669"/>
    <property type="project" value="TreeGrafter"/>
</dbReference>
<dbReference type="GO" id="GO:0005737">
    <property type="term" value="C:cytoplasm"/>
    <property type="evidence" value="ECO:0007669"/>
    <property type="project" value="TreeGrafter"/>
</dbReference>
<sequence>MATAPDELALQRLDDATRDAPRLQLETLCTILAENAGAAYLRRHIPDGGHLLSATHPAVAADGFRLLVPVSSYDDYAEVIRRVADGDAGPEELSPRPLVCFFLRSTSLLSPPQLAGSLMSLCSLPLFMADPINVQLGDELAAAEADTVLGFAGREGRLRSRDAGQLRPRQKVFDAGDLFTTFHGLRGDLILAAVAVSFRLFPPRPAVNKVLWFLYGGEVTKTKVGYEAMAATAWGIRSSGLRGPSPLLSACVSPTEVILGSDNQQQMYCHLLCGLRRWDAVDCIRAAYAAGLVRAVRLLQSKWRQLCDDLEAGKVCADVVTNAAMRGAVQDVLAGPRPELADRARRICRREDWRGVLRDLWPEARYISCVTTGIMEQYFRAIKHFAGAALPVLGTDYLASECPIGVNLDRTSPPEDTTYVLLPTAAYFEFIPFDIDGGGLSDATEPVDITGVEVGMTYEVVITTFRGLYRYRLGDVVKVTGFHNAAPRLQFVTRAPPGKENSEMLTEKDVMAAMDTFQLMLNEDKESIPTGDEVVEFAAFVSDGGGQQRHAKIAVEVSDGCRLLDHERLGDSAAFLRRCRASVEGCFGAAYRLRRATGDVAPLEIAVVSPGTFDKLAEAAMRSGAPANQYKPPKIVRHQHLVELLQSSVVCSSGSTEAAAAQ</sequence>
<dbReference type="PANTHER" id="PTHR31901">
    <property type="entry name" value="GH3 DOMAIN-CONTAINING PROTEIN"/>
    <property type="match status" value="1"/>
</dbReference>
<dbReference type="InterPro" id="IPR055377">
    <property type="entry name" value="GH3_M"/>
</dbReference>
<evidence type="ECO:0000256" key="2">
    <source>
        <dbReference type="ARBA" id="ARBA00022598"/>
    </source>
</evidence>
<feature type="domain" description="GH3 C-terminal" evidence="4">
    <location>
        <begin position="521"/>
        <end position="639"/>
    </location>
</feature>
<dbReference type="PANTHER" id="PTHR31901:SF44">
    <property type="entry name" value="INDOLE-3-ACETIC ACID-AMIDO SYNTHETASE GH3.6-RELATED"/>
    <property type="match status" value="1"/>
</dbReference>
<reference evidence="5" key="2">
    <citation type="submission" date="2021-02" db="EMBL/GenBank/DDBJ databases">
        <authorList>
            <person name="Kimball J.A."/>
            <person name="Haas M.W."/>
            <person name="Macchietto M."/>
            <person name="Kono T."/>
            <person name="Duquette J."/>
            <person name="Shao M."/>
        </authorList>
    </citation>
    <scope>NUCLEOTIDE SEQUENCE</scope>
    <source>
        <tissue evidence="5">Fresh leaf tissue</tissue>
    </source>
</reference>
<dbReference type="InterPro" id="IPR055378">
    <property type="entry name" value="GH3_C"/>
</dbReference>
<dbReference type="AlphaFoldDB" id="A0A8J5VCM2"/>
<evidence type="ECO:0000259" key="4">
    <source>
        <dbReference type="Pfam" id="PF23572"/>
    </source>
</evidence>